<evidence type="ECO:0000256" key="7">
    <source>
        <dbReference type="ARBA" id="ARBA00023002"/>
    </source>
</evidence>
<sequence>MDSKTNPLQKSSVGPQISGKNRSKLEIVWRNVAIMSYVHLSGLYGLYLCIFGQVFLKTFIFQLVLGYLANFGITAGAHRLWSHKSYKANLPLRVFLMFAQTIACQNSIHEWARDHRVHHKYTDTNADPHNSKRGFFFCHVGWLFVKKHDDLKTKGKTIDISDLETDSVVMFQKKYFKWLTFLIAFLGPWYIPIRMWREDEWISWNLVLVRYMFTLNITWCINSVAHLWGHRPYDKNINPAESKLTTILTVGEGWHNYHHTFPWDYKAAELPNYLFNWTTGLIDFFAWIGWAYDMKTVPKKLILQRIQRTGDGSHSQHAGVTLNEENAHYENSTSEIHPWGWDDRYAKGR</sequence>
<dbReference type="EMBL" id="CAXLJM020000164">
    <property type="protein sequence ID" value="CAL8145716.1"/>
    <property type="molecule type" value="Genomic_DNA"/>
</dbReference>
<name>A0ABP1S758_9HEXA</name>
<evidence type="ECO:0000256" key="12">
    <source>
        <dbReference type="RuleBase" id="RU000581"/>
    </source>
</evidence>
<comment type="domain">
    <text evidence="12">The histidine box domains are involved in binding the catalytic metal ions.</text>
</comment>
<dbReference type="InterPro" id="IPR015876">
    <property type="entry name" value="Acyl-CoA_DS"/>
</dbReference>
<keyword evidence="7 12" id="KW-0560">Oxidoreductase</keyword>
<comment type="subcellular location">
    <subcellularLocation>
        <location evidence="1">Membrane</location>
        <topology evidence="1">Multi-pass membrane protein</topology>
    </subcellularLocation>
</comment>
<accession>A0ABP1S758</accession>
<evidence type="ECO:0000256" key="1">
    <source>
        <dbReference type="ARBA" id="ARBA00004141"/>
    </source>
</evidence>
<evidence type="ECO:0000313" key="15">
    <source>
        <dbReference type="EMBL" id="CAL8145716.1"/>
    </source>
</evidence>
<evidence type="ECO:0000256" key="4">
    <source>
        <dbReference type="ARBA" id="ARBA00022692"/>
    </source>
</evidence>
<gene>
    <name evidence="15" type="ORF">ODALV1_LOCUS30576</name>
</gene>
<feature type="domain" description="Fatty acid desaturase" evidence="14">
    <location>
        <begin position="60"/>
        <end position="262"/>
    </location>
</feature>
<feature type="transmembrane region" description="Helical" evidence="13">
    <location>
        <begin position="175"/>
        <end position="196"/>
    </location>
</feature>
<feature type="transmembrane region" description="Helical" evidence="13">
    <location>
        <begin position="27"/>
        <end position="47"/>
    </location>
</feature>
<evidence type="ECO:0000256" key="11">
    <source>
        <dbReference type="ARBA" id="ARBA00023160"/>
    </source>
</evidence>
<evidence type="ECO:0000256" key="2">
    <source>
        <dbReference type="ARBA" id="ARBA00009295"/>
    </source>
</evidence>
<keyword evidence="8" id="KW-0408">Iron</keyword>
<evidence type="ECO:0000259" key="14">
    <source>
        <dbReference type="Pfam" id="PF00487"/>
    </source>
</evidence>
<reference evidence="15 16" key="1">
    <citation type="submission" date="2024-08" db="EMBL/GenBank/DDBJ databases">
        <authorList>
            <person name="Cucini C."/>
            <person name="Frati F."/>
        </authorList>
    </citation>
    <scope>NUCLEOTIDE SEQUENCE [LARGE SCALE GENOMIC DNA]</scope>
</reference>
<evidence type="ECO:0000256" key="13">
    <source>
        <dbReference type="SAM" id="Phobius"/>
    </source>
</evidence>
<organism evidence="15 16">
    <name type="scientific">Orchesella dallaii</name>
    <dbReference type="NCBI Taxonomy" id="48710"/>
    <lineage>
        <taxon>Eukaryota</taxon>
        <taxon>Metazoa</taxon>
        <taxon>Ecdysozoa</taxon>
        <taxon>Arthropoda</taxon>
        <taxon>Hexapoda</taxon>
        <taxon>Collembola</taxon>
        <taxon>Entomobryomorpha</taxon>
        <taxon>Entomobryoidea</taxon>
        <taxon>Orchesellidae</taxon>
        <taxon>Orchesellinae</taxon>
        <taxon>Orchesella</taxon>
    </lineage>
</organism>
<keyword evidence="11 12" id="KW-0275">Fatty acid biosynthesis</keyword>
<dbReference type="Proteomes" id="UP001642540">
    <property type="component" value="Unassembled WGS sequence"/>
</dbReference>
<dbReference type="Pfam" id="PF00487">
    <property type="entry name" value="FA_desaturase"/>
    <property type="match status" value="1"/>
</dbReference>
<evidence type="ECO:0000256" key="8">
    <source>
        <dbReference type="ARBA" id="ARBA00023004"/>
    </source>
</evidence>
<keyword evidence="3 12" id="KW-0444">Lipid biosynthesis</keyword>
<dbReference type="PANTHER" id="PTHR11351:SF31">
    <property type="entry name" value="DESATURASE 1, ISOFORM A-RELATED"/>
    <property type="match status" value="1"/>
</dbReference>
<keyword evidence="9" id="KW-0443">Lipid metabolism</keyword>
<evidence type="ECO:0000313" key="16">
    <source>
        <dbReference type="Proteomes" id="UP001642540"/>
    </source>
</evidence>
<evidence type="ECO:0000256" key="10">
    <source>
        <dbReference type="ARBA" id="ARBA00023136"/>
    </source>
</evidence>
<keyword evidence="6 13" id="KW-1133">Transmembrane helix</keyword>
<dbReference type="CDD" id="cd03505">
    <property type="entry name" value="Delta9-FADS-like"/>
    <property type="match status" value="1"/>
</dbReference>
<feature type="transmembrane region" description="Helical" evidence="13">
    <location>
        <begin position="208"/>
        <end position="229"/>
    </location>
</feature>
<feature type="transmembrane region" description="Helical" evidence="13">
    <location>
        <begin position="59"/>
        <end position="78"/>
    </location>
</feature>
<evidence type="ECO:0000256" key="3">
    <source>
        <dbReference type="ARBA" id="ARBA00022516"/>
    </source>
</evidence>
<comment type="similarity">
    <text evidence="2 12">Belongs to the fatty acid desaturase type 1 family.</text>
</comment>
<dbReference type="InterPro" id="IPR005804">
    <property type="entry name" value="FA_desaturase_dom"/>
</dbReference>
<keyword evidence="5" id="KW-0276">Fatty acid metabolism</keyword>
<proteinExistence type="inferred from homology"/>
<keyword evidence="10 13" id="KW-0472">Membrane</keyword>
<comment type="caution">
    <text evidence="15">The sequence shown here is derived from an EMBL/GenBank/DDBJ whole genome shotgun (WGS) entry which is preliminary data.</text>
</comment>
<evidence type="ECO:0000256" key="6">
    <source>
        <dbReference type="ARBA" id="ARBA00022989"/>
    </source>
</evidence>
<protein>
    <recommendedName>
        <fullName evidence="14">Fatty acid desaturase domain-containing protein</fullName>
    </recommendedName>
</protein>
<keyword evidence="4 12" id="KW-0812">Transmembrane</keyword>
<dbReference type="PRINTS" id="PR00075">
    <property type="entry name" value="FACDDSATRASE"/>
</dbReference>
<dbReference type="PANTHER" id="PTHR11351">
    <property type="entry name" value="ACYL-COA DESATURASE"/>
    <property type="match status" value="1"/>
</dbReference>
<evidence type="ECO:0000256" key="5">
    <source>
        <dbReference type="ARBA" id="ARBA00022832"/>
    </source>
</evidence>
<keyword evidence="16" id="KW-1185">Reference proteome</keyword>
<comment type="cofactor">
    <cofactor evidence="12">
        <name>Fe(2+)</name>
        <dbReference type="ChEBI" id="CHEBI:29033"/>
    </cofactor>
</comment>
<evidence type="ECO:0000256" key="9">
    <source>
        <dbReference type="ARBA" id="ARBA00023098"/>
    </source>
</evidence>